<gene>
    <name evidence="1" type="ORF">DICVIV_09158</name>
</gene>
<dbReference type="AlphaFoldDB" id="A0A0D8XM47"/>
<name>A0A0D8XM47_DICVI</name>
<protein>
    <submittedName>
        <fullName evidence="1">Uncharacterized protein</fullName>
    </submittedName>
</protein>
<organism evidence="1 2">
    <name type="scientific">Dictyocaulus viviparus</name>
    <name type="common">Bovine lungworm</name>
    <dbReference type="NCBI Taxonomy" id="29172"/>
    <lineage>
        <taxon>Eukaryota</taxon>
        <taxon>Metazoa</taxon>
        <taxon>Ecdysozoa</taxon>
        <taxon>Nematoda</taxon>
        <taxon>Chromadorea</taxon>
        <taxon>Rhabditida</taxon>
        <taxon>Rhabditina</taxon>
        <taxon>Rhabditomorpha</taxon>
        <taxon>Strongyloidea</taxon>
        <taxon>Metastrongylidae</taxon>
        <taxon>Dictyocaulus</taxon>
    </lineage>
</organism>
<proteinExistence type="predicted"/>
<evidence type="ECO:0000313" key="2">
    <source>
        <dbReference type="Proteomes" id="UP000053766"/>
    </source>
</evidence>
<keyword evidence="2" id="KW-1185">Reference proteome</keyword>
<reference evidence="2" key="2">
    <citation type="journal article" date="2016" name="Sci. Rep.">
        <title>Dictyocaulus viviparus genome, variome and transcriptome elucidate lungworm biology and support future intervention.</title>
        <authorList>
            <person name="McNulty S.N."/>
            <person name="Strube C."/>
            <person name="Rosa B.A."/>
            <person name="Martin J.C."/>
            <person name="Tyagi R."/>
            <person name="Choi Y.J."/>
            <person name="Wang Q."/>
            <person name="Hallsworth Pepin K."/>
            <person name="Zhang X."/>
            <person name="Ozersky P."/>
            <person name="Wilson R.K."/>
            <person name="Sternberg P.W."/>
            <person name="Gasser R.B."/>
            <person name="Mitreva M."/>
        </authorList>
    </citation>
    <scope>NUCLEOTIDE SEQUENCE [LARGE SCALE GENOMIC DNA]</scope>
    <source>
        <strain evidence="2">HannoverDv2000</strain>
    </source>
</reference>
<dbReference type="EMBL" id="KN716446">
    <property type="protein sequence ID" value="KJH44812.1"/>
    <property type="molecule type" value="Genomic_DNA"/>
</dbReference>
<sequence length="137" mass="15609">MCMEKIMIWKKRSNIVSNLGKLLSPALSISLAIAAYNIHFNTRFLFSMNTLRVISVFYGSTSSTNFQRITFDLVHNKKLNKADAVKRHVSIVANQGTFWPIVQIEVIIYKQLETLYWSPAMVFVSNAALLSTMYARA</sequence>
<dbReference type="Proteomes" id="UP000053766">
    <property type="component" value="Unassembled WGS sequence"/>
</dbReference>
<reference evidence="1 2" key="1">
    <citation type="submission" date="2013-11" db="EMBL/GenBank/DDBJ databases">
        <title>Draft genome of the bovine lungworm Dictyocaulus viviparus.</title>
        <authorList>
            <person name="Mitreva M."/>
        </authorList>
    </citation>
    <scope>NUCLEOTIDE SEQUENCE [LARGE SCALE GENOMIC DNA]</scope>
    <source>
        <strain evidence="1 2">HannoverDv2000</strain>
    </source>
</reference>
<accession>A0A0D8XM47</accession>
<evidence type="ECO:0000313" key="1">
    <source>
        <dbReference type="EMBL" id="KJH44812.1"/>
    </source>
</evidence>